<dbReference type="STRING" id="44252.DJ90_4775"/>
<keyword evidence="4" id="KW-1185">Reference proteome</keyword>
<dbReference type="Proteomes" id="UP000029278">
    <property type="component" value="Unassembled WGS sequence"/>
</dbReference>
<name>A0A090Y6V9_PAEMA</name>
<dbReference type="GeneID" id="77010952"/>
<protein>
    <submittedName>
        <fullName evidence="2">Uncharacterized protein</fullName>
    </submittedName>
</protein>
<dbReference type="Proteomes" id="UP000442469">
    <property type="component" value="Unassembled WGS sequence"/>
</dbReference>
<evidence type="ECO:0000256" key="1">
    <source>
        <dbReference type="SAM" id="SignalP"/>
    </source>
</evidence>
<comment type="caution">
    <text evidence="2">The sequence shown here is derived from an EMBL/GenBank/DDBJ whole genome shotgun (WGS) entry which is preliminary data.</text>
</comment>
<organism evidence="2 4">
    <name type="scientific">Paenibacillus macerans</name>
    <name type="common">Bacillus macerans</name>
    <dbReference type="NCBI Taxonomy" id="44252"/>
    <lineage>
        <taxon>Bacteria</taxon>
        <taxon>Bacillati</taxon>
        <taxon>Bacillota</taxon>
        <taxon>Bacilli</taxon>
        <taxon>Bacillales</taxon>
        <taxon>Paenibacillaceae</taxon>
        <taxon>Paenibacillus</taxon>
    </lineage>
</organism>
<dbReference type="EMBL" id="JMQA01000048">
    <property type="protein sequence ID" value="KFM94194.1"/>
    <property type="molecule type" value="Genomic_DNA"/>
</dbReference>
<proteinExistence type="predicted"/>
<evidence type="ECO:0000313" key="2">
    <source>
        <dbReference type="EMBL" id="KFM94194.1"/>
    </source>
</evidence>
<evidence type="ECO:0000313" key="5">
    <source>
        <dbReference type="Proteomes" id="UP000442469"/>
    </source>
</evidence>
<dbReference type="HOGENOM" id="CLU_124423_0_0_9"/>
<evidence type="ECO:0000313" key="4">
    <source>
        <dbReference type="Proteomes" id="UP000029278"/>
    </source>
</evidence>
<reference evidence="3 5" key="2">
    <citation type="submission" date="2019-11" db="EMBL/GenBank/DDBJ databases">
        <title>Draft genome sequences of five Paenibacillus species of dairy origin.</title>
        <authorList>
            <person name="Olajide A.M."/>
            <person name="Chen S."/>
            <person name="Lapointe G."/>
        </authorList>
    </citation>
    <scope>NUCLEOTIDE SEQUENCE [LARGE SCALE GENOMIC DNA]</scope>
    <source>
        <strain evidence="3 5">3CT49</strain>
    </source>
</reference>
<keyword evidence="1" id="KW-0732">Signal</keyword>
<reference evidence="2 4" key="1">
    <citation type="submission" date="2014-04" db="EMBL/GenBank/DDBJ databases">
        <authorList>
            <person name="Bishop-Lilly K.A."/>
            <person name="Broomall S.M."/>
            <person name="Chain P.S."/>
            <person name="Chertkov O."/>
            <person name="Coyne S.R."/>
            <person name="Daligault H.E."/>
            <person name="Davenport K.W."/>
            <person name="Erkkila T."/>
            <person name="Frey K.G."/>
            <person name="Gibbons H.S."/>
            <person name="Gu W."/>
            <person name="Jaissle J."/>
            <person name="Johnson S.L."/>
            <person name="Koroleva G.I."/>
            <person name="Ladner J.T."/>
            <person name="Lo C.-C."/>
            <person name="Minogue T.D."/>
            <person name="Munk C."/>
            <person name="Palacios G.F."/>
            <person name="Redden C.L."/>
            <person name="Rosenzweig C.N."/>
            <person name="Scholz M.B."/>
            <person name="Teshima H."/>
            <person name="Xu Y."/>
        </authorList>
    </citation>
    <scope>NUCLEOTIDE SEQUENCE [LARGE SCALE GENOMIC DNA]</scope>
    <source>
        <strain evidence="2 4">8244</strain>
    </source>
</reference>
<feature type="signal peptide" evidence="1">
    <location>
        <begin position="1"/>
        <end position="21"/>
    </location>
</feature>
<gene>
    <name evidence="2" type="ORF">DJ90_4775</name>
    <name evidence="3" type="ORF">GNQ08_02610</name>
</gene>
<dbReference type="PATRIC" id="fig|44252.3.peg.5875"/>
<dbReference type="OrthoDB" id="2678247at2"/>
<evidence type="ECO:0000313" key="3">
    <source>
        <dbReference type="EMBL" id="MUG21324.1"/>
    </source>
</evidence>
<dbReference type="EMBL" id="WNZZ01000001">
    <property type="protein sequence ID" value="MUG21324.1"/>
    <property type="molecule type" value="Genomic_DNA"/>
</dbReference>
<accession>A0A090Y6V9</accession>
<sequence length="174" mass="19116">MRNWFVAVLPLLLIVALPPFAASGSLMPGTQAVSGPVQGPHTVTVYVNRLELGPRGGTLAADPILWYEGEEAAAAFAVHEPDAGIDGPPDGYYIVNDVKETVEYPVAKNAEVLMQIYDRTGRIEDIQVKWNEPVSLEKFGRLFGDNDLIDLSRFPYHLTIEGGQVVRIVQQFIP</sequence>
<dbReference type="AlphaFoldDB" id="A0A090Y6V9"/>
<dbReference type="RefSeq" id="WP_063836292.1">
    <property type="nucleotide sequence ID" value="NZ_BGML01000004.1"/>
</dbReference>
<feature type="chain" id="PRO_5036290796" evidence="1">
    <location>
        <begin position="22"/>
        <end position="174"/>
    </location>
</feature>